<dbReference type="Proteomes" id="UP000232163">
    <property type="component" value="Unassembled WGS sequence"/>
</dbReference>
<protein>
    <recommendedName>
        <fullName evidence="4">Lipoprotein</fullName>
    </recommendedName>
</protein>
<evidence type="ECO:0000313" key="2">
    <source>
        <dbReference type="EMBL" id="PIO43676.1"/>
    </source>
</evidence>
<name>A0A2N9VW08_9HYPH</name>
<reference evidence="2 3" key="1">
    <citation type="journal article" date="2017" name="Int J Environ Stud">
        <title>Does the Miocene-Pliocene relict legume Oxytropis triphylla form nitrogen-fixing nodules with a combination of bacterial strains?</title>
        <authorList>
            <person name="Safronova V."/>
            <person name="Belimov A."/>
            <person name="Sazanova A."/>
            <person name="Kuznetsova I."/>
            <person name="Popova J."/>
            <person name="Andronov E."/>
            <person name="Verkhozina A."/>
            <person name="Tikhonovich I."/>
        </authorList>
    </citation>
    <scope>NUCLEOTIDE SEQUENCE [LARGE SCALE GENOMIC DNA]</scope>
    <source>
        <strain evidence="2 3">Tri-38</strain>
    </source>
</reference>
<dbReference type="OrthoDB" id="8116421at2"/>
<feature type="chain" id="PRO_5014763960" description="Lipoprotein" evidence="1">
    <location>
        <begin position="26"/>
        <end position="141"/>
    </location>
</feature>
<dbReference type="AlphaFoldDB" id="A0A2N9VW08"/>
<proteinExistence type="predicted"/>
<comment type="caution">
    <text evidence="2">The sequence shown here is derived from an EMBL/GenBank/DDBJ whole genome shotgun (WGS) entry which is preliminary data.</text>
</comment>
<gene>
    <name evidence="2" type="ORF">B5P45_17395</name>
</gene>
<keyword evidence="1" id="KW-0732">Signal</keyword>
<dbReference type="EMBL" id="MZMT01000037">
    <property type="protein sequence ID" value="PIO43676.1"/>
    <property type="molecule type" value="Genomic_DNA"/>
</dbReference>
<sequence length="141" mass="15047">MKLFLRLTAPLLVAALSGCAGIDYAKSNYGGLPQQQFTTERGQSFEIIDNPARGRLMIGPGAAGKTTEGFVRGLGMGVANSLVATPPVVYRDAAEQFLRSTGRTCTAQDVTAIMDPRYEVRYSCIGGRANQDRMLGPVSSN</sequence>
<evidence type="ECO:0008006" key="4">
    <source>
        <dbReference type="Google" id="ProtNLM"/>
    </source>
</evidence>
<organism evidence="2 3">
    <name type="scientific">Phyllobacterium zundukense</name>
    <dbReference type="NCBI Taxonomy" id="1867719"/>
    <lineage>
        <taxon>Bacteria</taxon>
        <taxon>Pseudomonadati</taxon>
        <taxon>Pseudomonadota</taxon>
        <taxon>Alphaproteobacteria</taxon>
        <taxon>Hyphomicrobiales</taxon>
        <taxon>Phyllobacteriaceae</taxon>
        <taxon>Phyllobacterium</taxon>
    </lineage>
</organism>
<dbReference type="RefSeq" id="WP_099998735.1">
    <property type="nucleotide sequence ID" value="NZ_CP017940.1"/>
</dbReference>
<feature type="signal peptide" evidence="1">
    <location>
        <begin position="1"/>
        <end position="25"/>
    </location>
</feature>
<keyword evidence="3" id="KW-1185">Reference proteome</keyword>
<dbReference type="PROSITE" id="PS51257">
    <property type="entry name" value="PROKAR_LIPOPROTEIN"/>
    <property type="match status" value="1"/>
</dbReference>
<accession>A0A2N9VW08</accession>
<evidence type="ECO:0000256" key="1">
    <source>
        <dbReference type="SAM" id="SignalP"/>
    </source>
</evidence>
<dbReference type="KEGG" id="pht:BLM14_07010"/>
<evidence type="ECO:0000313" key="3">
    <source>
        <dbReference type="Proteomes" id="UP000232163"/>
    </source>
</evidence>